<keyword evidence="7 13" id="KW-0798">TonB box</keyword>
<dbReference type="InterPro" id="IPR039426">
    <property type="entry name" value="TonB-dep_rcpt-like"/>
</dbReference>
<dbReference type="STRING" id="69222.BG55_01335"/>
<keyword evidence="9 18" id="KW-0675">Receptor</keyword>
<comment type="caution">
    <text evidence="18">The sequence shown here is derived from an EMBL/GenBank/DDBJ whole genome shotgun (WGS) entry which is preliminary data.</text>
</comment>
<comment type="similarity">
    <text evidence="2">Belongs to the TonB-dependent receptor family. Hemoglobin/haptoglobin binding protein subfamily.</text>
</comment>
<evidence type="ECO:0000313" key="19">
    <source>
        <dbReference type="Proteomes" id="UP000019918"/>
    </source>
</evidence>
<dbReference type="AlphaFoldDB" id="A0A014Q1D7"/>
<evidence type="ECO:0000256" key="5">
    <source>
        <dbReference type="ARBA" id="ARBA00022692"/>
    </source>
</evidence>
<evidence type="ECO:0000256" key="4">
    <source>
        <dbReference type="ARBA" id="ARBA00022452"/>
    </source>
</evidence>
<feature type="domain" description="TonB-dependent receptor-like beta-barrel" evidence="16">
    <location>
        <begin position="217"/>
        <end position="627"/>
    </location>
</feature>
<dbReference type="Pfam" id="PF00593">
    <property type="entry name" value="TonB_dep_Rec_b-barrel"/>
    <property type="match status" value="1"/>
</dbReference>
<dbReference type="InterPro" id="IPR037066">
    <property type="entry name" value="Plug_dom_sf"/>
</dbReference>
<evidence type="ECO:0000256" key="10">
    <source>
        <dbReference type="ARBA" id="ARBA00023237"/>
    </source>
</evidence>
<dbReference type="PANTHER" id="PTHR30069:SF29">
    <property type="entry name" value="HEMOGLOBIN AND HEMOGLOBIN-HAPTOGLOBIN-BINDING PROTEIN 1-RELATED"/>
    <property type="match status" value="1"/>
</dbReference>
<keyword evidence="6 15" id="KW-0732">Signal</keyword>
<evidence type="ECO:0000256" key="2">
    <source>
        <dbReference type="ARBA" id="ARBA00008143"/>
    </source>
</evidence>
<feature type="signal peptide" evidence="15">
    <location>
        <begin position="1"/>
        <end position="22"/>
    </location>
</feature>
<keyword evidence="5 11" id="KW-0812">Transmembrane</keyword>
<keyword evidence="8 11" id="KW-0472">Membrane</keyword>
<dbReference type="GO" id="GO:0044718">
    <property type="term" value="P:siderophore transmembrane transport"/>
    <property type="evidence" value="ECO:0007669"/>
    <property type="project" value="TreeGrafter"/>
</dbReference>
<keyword evidence="10 11" id="KW-0998">Cell outer membrane</keyword>
<feature type="chain" id="PRO_5001473815" evidence="15">
    <location>
        <begin position="23"/>
        <end position="653"/>
    </location>
</feature>
<keyword evidence="3 11" id="KW-0813">Transport</keyword>
<dbReference type="Gene3D" id="2.170.130.10">
    <property type="entry name" value="TonB-dependent receptor, plug domain"/>
    <property type="match status" value="1"/>
</dbReference>
<accession>A0A014Q1D7</accession>
<gene>
    <name evidence="18" type="ORF">BG55_01335</name>
</gene>
<evidence type="ECO:0000256" key="6">
    <source>
        <dbReference type="ARBA" id="ARBA00022729"/>
    </source>
</evidence>
<dbReference type="PROSITE" id="PS52016">
    <property type="entry name" value="TONB_DEPENDENT_REC_3"/>
    <property type="match status" value="1"/>
</dbReference>
<evidence type="ECO:0000259" key="17">
    <source>
        <dbReference type="Pfam" id="PF07715"/>
    </source>
</evidence>
<dbReference type="InterPro" id="IPR000531">
    <property type="entry name" value="Beta-barrel_TonB"/>
</dbReference>
<feature type="short sequence motif" description="TonB C-terminal box" evidence="12">
    <location>
        <begin position="636"/>
        <end position="653"/>
    </location>
</feature>
<dbReference type="SUPFAM" id="SSF56935">
    <property type="entry name" value="Porins"/>
    <property type="match status" value="1"/>
</dbReference>
<dbReference type="GO" id="GO:0009279">
    <property type="term" value="C:cell outer membrane"/>
    <property type="evidence" value="ECO:0007669"/>
    <property type="project" value="UniProtKB-SubCell"/>
</dbReference>
<dbReference type="InterPro" id="IPR036942">
    <property type="entry name" value="Beta-barrel_TonB_sf"/>
</dbReference>
<dbReference type="PATRIC" id="fig|69222.5.peg.288"/>
<dbReference type="OrthoDB" id="9760494at2"/>
<keyword evidence="4 11" id="KW-1134">Transmembrane beta strand</keyword>
<dbReference type="Gene3D" id="2.40.170.20">
    <property type="entry name" value="TonB-dependent receptor, beta-barrel domain"/>
    <property type="match status" value="1"/>
</dbReference>
<protein>
    <submittedName>
        <fullName evidence="18">TonB-dependent receptor</fullName>
    </submittedName>
</protein>
<evidence type="ECO:0000259" key="16">
    <source>
        <dbReference type="Pfam" id="PF00593"/>
    </source>
</evidence>
<dbReference type="PANTHER" id="PTHR30069">
    <property type="entry name" value="TONB-DEPENDENT OUTER MEMBRANE RECEPTOR"/>
    <property type="match status" value="1"/>
</dbReference>
<proteinExistence type="inferred from homology"/>
<name>A0A014Q1D7_9GAMM</name>
<evidence type="ECO:0000256" key="12">
    <source>
        <dbReference type="PROSITE-ProRule" id="PRU10144"/>
    </source>
</evidence>
<dbReference type="Pfam" id="PF07715">
    <property type="entry name" value="Plug"/>
    <property type="match status" value="1"/>
</dbReference>
<feature type="region of interest" description="Disordered" evidence="14">
    <location>
        <begin position="198"/>
        <end position="220"/>
    </location>
</feature>
<reference evidence="18 19" key="1">
    <citation type="submission" date="2014-02" db="EMBL/GenBank/DDBJ databases">
        <title>Draft genome of Erwinia mallotivora strain BT-MARDI, a papaya dieback pathogen.</title>
        <authorList>
            <person name="Redzuan R."/>
            <person name="Abu Bakar N."/>
            <person name="Badrun R."/>
            <person name="Mohd Raih M.F."/>
            <person name="Rozano L."/>
            <person name="Mat Amin N."/>
        </authorList>
    </citation>
    <scope>NUCLEOTIDE SEQUENCE [LARGE SCALE GENOMIC DNA]</scope>
    <source>
        <strain evidence="18 19">BT-MARDI</strain>
    </source>
</reference>
<evidence type="ECO:0000256" key="14">
    <source>
        <dbReference type="SAM" id="MobiDB-lite"/>
    </source>
</evidence>
<dbReference type="Proteomes" id="UP000019918">
    <property type="component" value="Unassembled WGS sequence"/>
</dbReference>
<evidence type="ECO:0000256" key="15">
    <source>
        <dbReference type="SAM" id="SignalP"/>
    </source>
</evidence>
<dbReference type="RefSeq" id="WP_034933468.1">
    <property type="nucleotide sequence ID" value="NZ_JFHN01000018.1"/>
</dbReference>
<dbReference type="GO" id="GO:0015344">
    <property type="term" value="F:siderophore uptake transmembrane transporter activity"/>
    <property type="evidence" value="ECO:0007669"/>
    <property type="project" value="TreeGrafter"/>
</dbReference>
<evidence type="ECO:0000256" key="1">
    <source>
        <dbReference type="ARBA" id="ARBA00004571"/>
    </source>
</evidence>
<organism evidence="18 19">
    <name type="scientific">Erwinia mallotivora</name>
    <dbReference type="NCBI Taxonomy" id="69222"/>
    <lineage>
        <taxon>Bacteria</taxon>
        <taxon>Pseudomonadati</taxon>
        <taxon>Pseudomonadota</taxon>
        <taxon>Gammaproteobacteria</taxon>
        <taxon>Enterobacterales</taxon>
        <taxon>Erwiniaceae</taxon>
        <taxon>Erwinia</taxon>
    </lineage>
</organism>
<dbReference type="EMBL" id="JFHN01000018">
    <property type="protein sequence ID" value="EXU76997.1"/>
    <property type="molecule type" value="Genomic_DNA"/>
</dbReference>
<evidence type="ECO:0000256" key="13">
    <source>
        <dbReference type="RuleBase" id="RU003357"/>
    </source>
</evidence>
<comment type="subcellular location">
    <subcellularLocation>
        <location evidence="1 11">Cell outer membrane</location>
        <topology evidence="1 11">Multi-pass membrane protein</topology>
    </subcellularLocation>
</comment>
<dbReference type="InterPro" id="IPR012910">
    <property type="entry name" value="Plug_dom"/>
</dbReference>
<evidence type="ECO:0000256" key="3">
    <source>
        <dbReference type="ARBA" id="ARBA00022448"/>
    </source>
</evidence>
<evidence type="ECO:0000256" key="11">
    <source>
        <dbReference type="PROSITE-ProRule" id="PRU01360"/>
    </source>
</evidence>
<evidence type="ECO:0000256" key="8">
    <source>
        <dbReference type="ARBA" id="ARBA00023136"/>
    </source>
</evidence>
<evidence type="ECO:0000256" key="7">
    <source>
        <dbReference type="ARBA" id="ARBA00023077"/>
    </source>
</evidence>
<keyword evidence="19" id="KW-1185">Reference proteome</keyword>
<evidence type="ECO:0000313" key="18">
    <source>
        <dbReference type="EMBL" id="EXU76997.1"/>
    </source>
</evidence>
<dbReference type="PROSITE" id="PS01156">
    <property type="entry name" value="TONB_DEPENDENT_REC_2"/>
    <property type="match status" value="1"/>
</dbReference>
<feature type="compositionally biased region" description="Basic and acidic residues" evidence="14">
    <location>
        <begin position="208"/>
        <end position="220"/>
    </location>
</feature>
<evidence type="ECO:0000256" key="9">
    <source>
        <dbReference type="ARBA" id="ARBA00023170"/>
    </source>
</evidence>
<feature type="domain" description="TonB-dependent receptor plug" evidence="17">
    <location>
        <begin position="34"/>
        <end position="135"/>
    </location>
</feature>
<dbReference type="InterPro" id="IPR010917">
    <property type="entry name" value="TonB_rcpt_CS"/>
</dbReference>
<sequence length="653" mass="72961">MKTSFFNLFLILALASFGRLLAAEPTLEVWSSPVAASRDILTAETITQLEKHNAAEALATVAGVTLEKSGNRNEMQVRVRGFNSRQVPVYLDGIPVYIPYDGNLDLGRFLSADLSSLEVSKGYTSLLQGPNQLGGSINLASRKPEKSLEGRVGVRQGWSRAGANARESHASLGMKGESGFLQLSASQLKTDFTALPQGISNRTAGKNGRRDNSASEDNHGLVRLGWTPREGDEYLFSWNNQQGEKNSPPWAGNGNVQSRYWQWPEYDKQSLYYQGNSRLNDVFSLKSRLYHDTFRNTLLMYNSAAARQKKQGSYSHYDDYSNGAALQLSAGLRDGDLLSFAAHWKDDVHREKSAKKGPVDRYADRTWSLATEYQWAATEMLEVVAGFSYDWRDSREGLKHESDGSITRYASNRQRAFNWQSMFRYHFTGGDALSFTLFDRTRFPTLKERYTTSRPAYALSALVNPHLRPERALGVDLSWSAVITPAWRLELSTCYQRLSRAILSIDIDAQTVQNRNSGEVDYYCLDIGLHGAVGQKVKVGLNYGGINHRVKQRSAGNITDLPAQTLTSWVTFAPNDNWSLTLTEEARSASDSDSGGTRRAAGYAISHLRMDLLTGKGVTLNAAIKNVFDRKYELTEGFVEPGRQFWAGIEYRF</sequence>